<dbReference type="Pfam" id="PF01903">
    <property type="entry name" value="CbiX"/>
    <property type="match status" value="2"/>
</dbReference>
<name>A0A5C6W6E4_9BACI</name>
<comment type="caution">
    <text evidence="3">The sequence shown here is derived from an EMBL/GenBank/DDBJ whole genome shotgun (WGS) entry which is preliminary data.</text>
</comment>
<protein>
    <submittedName>
        <fullName evidence="3">Sirohydrochlorin chelatase</fullName>
    </submittedName>
</protein>
<proteinExistence type="predicted"/>
<evidence type="ECO:0000313" key="4">
    <source>
        <dbReference type="Proteomes" id="UP000321363"/>
    </source>
</evidence>
<dbReference type="RefSeq" id="WP_146946762.1">
    <property type="nucleotide sequence ID" value="NZ_VOQF01000003.1"/>
</dbReference>
<dbReference type="EMBL" id="VOQF01000003">
    <property type="protein sequence ID" value="TXC92017.1"/>
    <property type="molecule type" value="Genomic_DNA"/>
</dbReference>
<dbReference type="InterPro" id="IPR002762">
    <property type="entry name" value="CbiX-like"/>
</dbReference>
<gene>
    <name evidence="3" type="ORF">FS935_06445</name>
</gene>
<evidence type="ECO:0000256" key="2">
    <source>
        <dbReference type="ARBA" id="ARBA00023239"/>
    </source>
</evidence>
<dbReference type="GO" id="GO:0046872">
    <property type="term" value="F:metal ion binding"/>
    <property type="evidence" value="ECO:0007669"/>
    <property type="project" value="UniProtKB-KW"/>
</dbReference>
<dbReference type="CDD" id="cd03416">
    <property type="entry name" value="CbiX_SirB_N"/>
    <property type="match status" value="1"/>
</dbReference>
<keyword evidence="4" id="KW-1185">Reference proteome</keyword>
<dbReference type="OrthoDB" id="9797895at2"/>
<accession>A0A5C6W6E4</accession>
<evidence type="ECO:0000256" key="1">
    <source>
        <dbReference type="ARBA" id="ARBA00022723"/>
    </source>
</evidence>
<dbReference type="PANTHER" id="PTHR33542">
    <property type="entry name" value="SIROHYDROCHLORIN FERROCHELATASE, CHLOROPLASTIC"/>
    <property type="match status" value="1"/>
</dbReference>
<dbReference type="CDD" id="cd03414">
    <property type="entry name" value="CbiX_SirB_C"/>
    <property type="match status" value="1"/>
</dbReference>
<reference evidence="3 4" key="1">
    <citation type="journal article" date="2005" name="Int. J. Syst. Evol. Microbiol.">
        <title>Bacillus litoralis sp. nov., isolated from a tidal flat of the Yellow Sea in Korea.</title>
        <authorList>
            <person name="Yoon J.H."/>
            <person name="Oh T.K."/>
        </authorList>
    </citation>
    <scope>NUCLEOTIDE SEQUENCE [LARGE SCALE GENOMIC DNA]</scope>
    <source>
        <strain evidence="3 4">SW-211</strain>
    </source>
</reference>
<dbReference type="AlphaFoldDB" id="A0A5C6W6E4"/>
<evidence type="ECO:0000313" key="3">
    <source>
        <dbReference type="EMBL" id="TXC92017.1"/>
    </source>
</evidence>
<dbReference type="PANTHER" id="PTHR33542:SF3">
    <property type="entry name" value="SIROHYDROCHLORIN FERROCHELATASE, CHLOROPLASTIC"/>
    <property type="match status" value="1"/>
</dbReference>
<keyword evidence="2" id="KW-0456">Lyase</keyword>
<dbReference type="InterPro" id="IPR050963">
    <property type="entry name" value="Sirohydro_Cobaltochel/CbiX"/>
</dbReference>
<keyword evidence="1" id="KW-0479">Metal-binding</keyword>
<organism evidence="3 4">
    <name type="scientific">Metabacillus litoralis</name>
    <dbReference type="NCBI Taxonomy" id="152268"/>
    <lineage>
        <taxon>Bacteria</taxon>
        <taxon>Bacillati</taxon>
        <taxon>Bacillota</taxon>
        <taxon>Bacilli</taxon>
        <taxon>Bacillales</taxon>
        <taxon>Bacillaceae</taxon>
        <taxon>Metabacillus</taxon>
    </lineage>
</organism>
<sequence>MKQAVLYVCHGSRVPKARDEAVEFIELVKPKVDAPIQEVCFLELAEPSIDEGFRSCVEQGATHIAVIPLLLLTAAHAKSDIPEEVVHATAHFPNIEVTYGKPIGVDDRLTKMLVEKMNELSPISDESVAILVGRGSSDMDVVNDLNEISSRLHAKTNLKKVHTCFLTAAEPKFSQSIEEYYQSNEQSIFVIPYLIFTGLLKKEVDETIAKYDWGSRKVEVCSYLGPHPILLDIFVERVNEAIVNNDGSYTFDKGINYAASSH</sequence>
<dbReference type="Proteomes" id="UP000321363">
    <property type="component" value="Unassembled WGS sequence"/>
</dbReference>
<dbReference type="Gene3D" id="3.40.50.1400">
    <property type="match status" value="2"/>
</dbReference>
<dbReference type="GO" id="GO:0016829">
    <property type="term" value="F:lyase activity"/>
    <property type="evidence" value="ECO:0007669"/>
    <property type="project" value="UniProtKB-KW"/>
</dbReference>
<dbReference type="SUPFAM" id="SSF53800">
    <property type="entry name" value="Chelatase"/>
    <property type="match status" value="1"/>
</dbReference>